<evidence type="ECO:0000256" key="11">
    <source>
        <dbReference type="PROSITE-ProRule" id="PRU00278"/>
    </source>
</evidence>
<dbReference type="Pfam" id="PF13624">
    <property type="entry name" value="SurA_N_3"/>
    <property type="match status" value="1"/>
</dbReference>
<dbReference type="OrthoDB" id="9812372at2"/>
<keyword evidence="5 12" id="KW-1133">Transmembrane helix</keyword>
<dbReference type="PANTHER" id="PTHR47529:SF1">
    <property type="entry name" value="PERIPLASMIC CHAPERONE PPID"/>
    <property type="match status" value="1"/>
</dbReference>
<proteinExistence type="inferred from homology"/>
<dbReference type="InterPro" id="IPR027304">
    <property type="entry name" value="Trigger_fact/SurA_dom_sf"/>
</dbReference>
<dbReference type="InterPro" id="IPR046357">
    <property type="entry name" value="PPIase_dom_sf"/>
</dbReference>
<accession>A0A0S4M1I0</accession>
<reference evidence="15" key="1">
    <citation type="submission" date="2015-11" db="EMBL/GenBank/DDBJ databases">
        <authorList>
            <person name="Seth-Smith H.M.B."/>
        </authorList>
    </citation>
    <scope>NUCLEOTIDE SEQUENCE [LARGE SCALE GENOMIC DNA]</scope>
    <source>
        <strain evidence="15">2013Ark11</strain>
    </source>
</reference>
<dbReference type="STRING" id="1561003.Ark11_0816"/>
<gene>
    <name evidence="14" type="ORF">Ark11_0816</name>
</gene>
<dbReference type="Gene3D" id="1.10.4030.10">
    <property type="entry name" value="Porin chaperone SurA, peptide-binding domain"/>
    <property type="match status" value="1"/>
</dbReference>
<dbReference type="GO" id="GO:0005886">
    <property type="term" value="C:plasma membrane"/>
    <property type="evidence" value="ECO:0007669"/>
    <property type="project" value="UniProtKB-SubCell"/>
</dbReference>
<dbReference type="GO" id="GO:0003755">
    <property type="term" value="F:peptidyl-prolyl cis-trans isomerase activity"/>
    <property type="evidence" value="ECO:0007669"/>
    <property type="project" value="UniProtKB-KW"/>
</dbReference>
<dbReference type="InterPro" id="IPR000297">
    <property type="entry name" value="PPIase_PpiC"/>
</dbReference>
<evidence type="ECO:0000259" key="13">
    <source>
        <dbReference type="PROSITE" id="PS50198"/>
    </source>
</evidence>
<comment type="similarity">
    <text evidence="8">Belongs to the PpiD chaperone family.</text>
</comment>
<evidence type="ECO:0000256" key="8">
    <source>
        <dbReference type="ARBA" id="ARBA00038408"/>
    </source>
</evidence>
<feature type="transmembrane region" description="Helical" evidence="12">
    <location>
        <begin position="12"/>
        <end position="34"/>
    </location>
</feature>
<dbReference type="SUPFAM" id="SSF54534">
    <property type="entry name" value="FKBP-like"/>
    <property type="match status" value="1"/>
</dbReference>
<comment type="subcellular location">
    <subcellularLocation>
        <location evidence="1">Cell inner membrane</location>
        <topology evidence="1">Single-pass type II membrane protein</topology>
        <orientation evidence="1">Periplasmic side</orientation>
    </subcellularLocation>
</comment>
<keyword evidence="3" id="KW-0997">Cell inner membrane</keyword>
<evidence type="ECO:0000256" key="12">
    <source>
        <dbReference type="SAM" id="Phobius"/>
    </source>
</evidence>
<dbReference type="Gene3D" id="3.10.50.40">
    <property type="match status" value="1"/>
</dbReference>
<dbReference type="PROSITE" id="PS50198">
    <property type="entry name" value="PPIC_PPIASE_2"/>
    <property type="match status" value="1"/>
</dbReference>
<dbReference type="Proteomes" id="UP000198651">
    <property type="component" value="Chromosome I"/>
</dbReference>
<dbReference type="Pfam" id="PF00639">
    <property type="entry name" value="Rotamase"/>
    <property type="match status" value="1"/>
</dbReference>
<protein>
    <recommendedName>
        <fullName evidence="9">Periplasmic chaperone PpiD</fullName>
    </recommendedName>
    <alternativeName>
        <fullName evidence="10">Periplasmic folding chaperone</fullName>
    </alternativeName>
</protein>
<dbReference type="AlphaFoldDB" id="A0A0S4M1I0"/>
<dbReference type="PANTHER" id="PTHR47529">
    <property type="entry name" value="PEPTIDYL-PROLYL CIS-TRANS ISOMERASE D"/>
    <property type="match status" value="1"/>
</dbReference>
<dbReference type="RefSeq" id="WP_092343232.1">
    <property type="nucleotide sequence ID" value="NZ_FLSL01000081.1"/>
</dbReference>
<evidence type="ECO:0000313" key="15">
    <source>
        <dbReference type="Proteomes" id="UP000198651"/>
    </source>
</evidence>
<evidence type="ECO:0000256" key="1">
    <source>
        <dbReference type="ARBA" id="ARBA00004382"/>
    </source>
</evidence>
<keyword evidence="4 12" id="KW-0812">Transmembrane</keyword>
<keyword evidence="7" id="KW-0143">Chaperone</keyword>
<feature type="domain" description="PpiC" evidence="13">
    <location>
        <begin position="266"/>
        <end position="372"/>
    </location>
</feature>
<keyword evidence="11" id="KW-0697">Rotamase</keyword>
<keyword evidence="15" id="KW-1185">Reference proteome</keyword>
<evidence type="ECO:0000256" key="2">
    <source>
        <dbReference type="ARBA" id="ARBA00022475"/>
    </source>
</evidence>
<evidence type="ECO:0000256" key="7">
    <source>
        <dbReference type="ARBA" id="ARBA00023186"/>
    </source>
</evidence>
<keyword evidence="2" id="KW-1003">Cell membrane</keyword>
<organism evidence="14 15">
    <name type="scientific">Candidatus Ichthyocystis hellenicum</name>
    <dbReference type="NCBI Taxonomy" id="1561003"/>
    <lineage>
        <taxon>Bacteria</taxon>
        <taxon>Pseudomonadati</taxon>
        <taxon>Pseudomonadota</taxon>
        <taxon>Betaproteobacteria</taxon>
        <taxon>Burkholderiales</taxon>
        <taxon>Candidatus Ichthyocystis</taxon>
    </lineage>
</organism>
<evidence type="ECO:0000256" key="3">
    <source>
        <dbReference type="ARBA" id="ARBA00022519"/>
    </source>
</evidence>
<evidence type="ECO:0000313" key="14">
    <source>
        <dbReference type="EMBL" id="CUT17639.1"/>
    </source>
</evidence>
<evidence type="ECO:0000256" key="4">
    <source>
        <dbReference type="ARBA" id="ARBA00022692"/>
    </source>
</evidence>
<evidence type="ECO:0000256" key="6">
    <source>
        <dbReference type="ARBA" id="ARBA00023136"/>
    </source>
</evidence>
<evidence type="ECO:0000256" key="10">
    <source>
        <dbReference type="ARBA" id="ARBA00042775"/>
    </source>
</evidence>
<sequence>MFDFVYRNRRLVTVSLAFVAIAFSFWGVSSYFSFGGKSEGVVILGGESLTRDYFDNLYQRRQLQMRRDLGKDYHPGTMDNPEVRGVFFLQVLKELAFRRWIFDYNLTVSDVFLAKAILRLPIFWDDKGNFSRKLYDRFLVTHALTVGQFESQFRSDMALSTVLDTVGQVILSHDVQDQIVSNQVEEIKIAHKDITVEDKLRSKIRPTDEQVISFYNDPANKDLFVEPERFRLEYLIWGPDYANVVVSQQEKRKYYDSNYSSLFVYPARYHGFHILIAVPKNSSVADRGRVHDHAKYISSRVGLTPSLSHFKEMAKLFSDDRSSSERGGDIGFLSDADLPSDLSKELKKLKVGHRSSALIETAQGFHILFLADMEPRRVDSFDTVSVRIDNILRKQKAESFVRDNLSSFIDMVESNVDELHTVAQHWKLKLHHTDLITEEELKKNPLFKSDRLISDLLSDDGLRHHRNSEVVPLADHRWVVARVLDYVPKHNRELEDSKSMIVDRLVNEISLDRAEKKSLMLINKLSDKKNSFSSSDVWSAPSSVFVSDSSYSYGLPYDTYIKIIGAKKGDILGPVRFSSGYRIYKVVDRISHHPTEKDREKSYSVASATQSRVEVAMLNGYLLDHYRLRFKYPAFWKNSKDDI</sequence>
<dbReference type="SUPFAM" id="SSF109998">
    <property type="entry name" value="Triger factor/SurA peptide-binding domain-like"/>
    <property type="match status" value="1"/>
</dbReference>
<keyword evidence="11 14" id="KW-0413">Isomerase</keyword>
<dbReference type="EMBL" id="LN906597">
    <property type="protein sequence ID" value="CUT17639.1"/>
    <property type="molecule type" value="Genomic_DNA"/>
</dbReference>
<evidence type="ECO:0000256" key="9">
    <source>
        <dbReference type="ARBA" id="ARBA00040743"/>
    </source>
</evidence>
<evidence type="ECO:0000256" key="5">
    <source>
        <dbReference type="ARBA" id="ARBA00022989"/>
    </source>
</evidence>
<dbReference type="InterPro" id="IPR052029">
    <property type="entry name" value="PpiD_chaperone"/>
</dbReference>
<keyword evidence="6 12" id="KW-0472">Membrane</keyword>
<name>A0A0S4M1I0_9BURK</name>